<feature type="transmembrane region" description="Helical" evidence="10">
    <location>
        <begin position="836"/>
        <end position="859"/>
    </location>
</feature>
<feature type="transmembrane region" description="Helical" evidence="10">
    <location>
        <begin position="607"/>
        <end position="626"/>
    </location>
</feature>
<comment type="subcellular location">
    <subcellularLocation>
        <location evidence="1">Cell membrane</location>
        <topology evidence="1">Multi-pass membrane protein</topology>
    </subcellularLocation>
    <subcellularLocation>
        <location evidence="9">Membrane</location>
        <topology evidence="9">Multi-pass membrane protein</topology>
    </subcellularLocation>
</comment>
<dbReference type="NCBIfam" id="NF009284">
    <property type="entry name" value="PRK12644.1"/>
    <property type="match status" value="1"/>
</dbReference>
<feature type="transmembrane region" description="Helical" evidence="10">
    <location>
        <begin position="106"/>
        <end position="123"/>
    </location>
</feature>
<dbReference type="InterPro" id="IPR025383">
    <property type="entry name" value="MrpA_C/MbhD"/>
</dbReference>
<dbReference type="Pfam" id="PF00361">
    <property type="entry name" value="Proton_antipo_M"/>
    <property type="match status" value="1"/>
</dbReference>
<keyword evidence="8 10" id="KW-0472">Membrane</keyword>
<evidence type="ECO:0000256" key="10">
    <source>
        <dbReference type="SAM" id="Phobius"/>
    </source>
</evidence>
<name>A0A542ZP26_RARFA</name>
<evidence type="ECO:0000259" key="13">
    <source>
        <dbReference type="Pfam" id="PF04039"/>
    </source>
</evidence>
<dbReference type="OrthoDB" id="9811798at2"/>
<gene>
    <name evidence="16" type="ORF">FB461_1741</name>
</gene>
<dbReference type="Pfam" id="PF13244">
    <property type="entry name" value="MbhD"/>
    <property type="match status" value="1"/>
</dbReference>
<feature type="transmembrane region" description="Helical" evidence="10">
    <location>
        <begin position="865"/>
        <end position="884"/>
    </location>
</feature>
<feature type="transmembrane region" description="Helical" evidence="10">
    <location>
        <begin position="939"/>
        <end position="963"/>
    </location>
</feature>
<feature type="transmembrane region" description="Helical" evidence="10">
    <location>
        <begin position="262"/>
        <end position="283"/>
    </location>
</feature>
<feature type="transmembrane region" description="Helical" evidence="10">
    <location>
        <begin position="576"/>
        <end position="595"/>
    </location>
</feature>
<feature type="transmembrane region" description="Helical" evidence="10">
    <location>
        <begin position="295"/>
        <end position="314"/>
    </location>
</feature>
<keyword evidence="3" id="KW-0050">Antiport</keyword>
<dbReference type="InterPro" id="IPR001750">
    <property type="entry name" value="ND/Mrp_TM"/>
</dbReference>
<evidence type="ECO:0000256" key="9">
    <source>
        <dbReference type="RuleBase" id="RU000320"/>
    </source>
</evidence>
<dbReference type="RefSeq" id="WP_142121099.1">
    <property type="nucleotide sequence ID" value="NZ_BAAASV010000002.1"/>
</dbReference>
<feature type="transmembrane region" description="Helical" evidence="10">
    <location>
        <begin position="74"/>
        <end position="94"/>
    </location>
</feature>
<evidence type="ECO:0000256" key="6">
    <source>
        <dbReference type="ARBA" id="ARBA00022989"/>
    </source>
</evidence>
<dbReference type="InterPro" id="IPR001516">
    <property type="entry name" value="Proton_antipo_N"/>
</dbReference>
<dbReference type="PRINTS" id="PR01434">
    <property type="entry name" value="NADHDHGNASE5"/>
</dbReference>
<keyword evidence="5 9" id="KW-0812">Transmembrane</keyword>
<feature type="transmembrane region" description="Helical" evidence="10">
    <location>
        <begin position="462"/>
        <end position="484"/>
    </location>
</feature>
<feature type="transmembrane region" description="Helical" evidence="10">
    <location>
        <begin position="407"/>
        <end position="428"/>
    </location>
</feature>
<keyword evidence="6 10" id="KW-1133">Transmembrane helix</keyword>
<evidence type="ECO:0000256" key="3">
    <source>
        <dbReference type="ARBA" id="ARBA00022449"/>
    </source>
</evidence>
<accession>A0A542ZP26</accession>
<evidence type="ECO:0000259" key="11">
    <source>
        <dbReference type="Pfam" id="PF00361"/>
    </source>
</evidence>
<feature type="transmembrane region" description="Helical" evidence="10">
    <location>
        <begin position="320"/>
        <end position="344"/>
    </location>
</feature>
<comment type="caution">
    <text evidence="16">The sequence shown here is derived from an EMBL/GenBank/DDBJ whole genome shotgun (WGS) entry which is preliminary data.</text>
</comment>
<feature type="transmembrane region" description="Helical" evidence="10">
    <location>
        <begin position="129"/>
        <end position="146"/>
    </location>
</feature>
<dbReference type="InterPro" id="IPR007182">
    <property type="entry name" value="MnhB"/>
</dbReference>
<evidence type="ECO:0000256" key="5">
    <source>
        <dbReference type="ARBA" id="ARBA00022692"/>
    </source>
</evidence>
<evidence type="ECO:0000259" key="14">
    <source>
        <dbReference type="Pfam" id="PF13244"/>
    </source>
</evidence>
<evidence type="ECO:0000259" key="15">
    <source>
        <dbReference type="Pfam" id="PF20501"/>
    </source>
</evidence>
<dbReference type="GO" id="GO:0015297">
    <property type="term" value="F:antiporter activity"/>
    <property type="evidence" value="ECO:0007669"/>
    <property type="project" value="UniProtKB-KW"/>
</dbReference>
<dbReference type="InterPro" id="IPR050616">
    <property type="entry name" value="CPA3_Na-H_Antiporter_A"/>
</dbReference>
<evidence type="ECO:0000313" key="16">
    <source>
        <dbReference type="EMBL" id="TQL62105.1"/>
    </source>
</evidence>
<evidence type="ECO:0000256" key="8">
    <source>
        <dbReference type="ARBA" id="ARBA00023136"/>
    </source>
</evidence>
<feature type="domain" description="MrpA C-terminal/MbhD" evidence="14">
    <location>
        <begin position="616"/>
        <end position="679"/>
    </location>
</feature>
<feature type="transmembrane region" description="Helical" evidence="10">
    <location>
        <begin position="695"/>
        <end position="712"/>
    </location>
</feature>
<evidence type="ECO:0000256" key="4">
    <source>
        <dbReference type="ARBA" id="ARBA00022475"/>
    </source>
</evidence>
<feature type="transmembrane region" description="Helical" evidence="10">
    <location>
        <begin position="504"/>
        <end position="528"/>
    </location>
</feature>
<dbReference type="InterPro" id="IPR042106">
    <property type="entry name" value="Nuo/plastoQ_OxRdtase_6_NuoJ"/>
</dbReference>
<feature type="transmembrane region" description="Helical" evidence="10">
    <location>
        <begin position="896"/>
        <end position="919"/>
    </location>
</feature>
<evidence type="ECO:0000256" key="7">
    <source>
        <dbReference type="ARBA" id="ARBA00023065"/>
    </source>
</evidence>
<feature type="domain" description="NADH-Ubiquinone oxidoreductase (complex I) chain 5 N-terminal" evidence="12">
    <location>
        <begin position="61"/>
        <end position="104"/>
    </location>
</feature>
<feature type="transmembrane region" description="Helical" evidence="10">
    <location>
        <begin position="365"/>
        <end position="387"/>
    </location>
</feature>
<evidence type="ECO:0000313" key="17">
    <source>
        <dbReference type="Proteomes" id="UP000315389"/>
    </source>
</evidence>
<feature type="transmembrane region" description="Helical" evidence="10">
    <location>
        <begin position="158"/>
        <end position="181"/>
    </location>
</feature>
<evidence type="ECO:0000259" key="12">
    <source>
        <dbReference type="Pfam" id="PF00662"/>
    </source>
</evidence>
<reference evidence="16 17" key="1">
    <citation type="submission" date="2019-06" db="EMBL/GenBank/DDBJ databases">
        <title>Sequencing the genomes of 1000 actinobacteria strains.</title>
        <authorList>
            <person name="Klenk H.-P."/>
        </authorList>
    </citation>
    <scope>NUCLEOTIDE SEQUENCE [LARGE SCALE GENOMIC DNA]</scope>
    <source>
        <strain evidence="16 17">DSM 4813</strain>
    </source>
</reference>
<evidence type="ECO:0000256" key="1">
    <source>
        <dbReference type="ARBA" id="ARBA00004651"/>
    </source>
</evidence>
<keyword evidence="2" id="KW-0813">Transport</keyword>
<evidence type="ECO:0000256" key="2">
    <source>
        <dbReference type="ARBA" id="ARBA00022448"/>
    </source>
</evidence>
<feature type="transmembrane region" description="Helical" evidence="10">
    <location>
        <begin position="193"/>
        <end position="217"/>
    </location>
</feature>
<dbReference type="GO" id="GO:0005886">
    <property type="term" value="C:plasma membrane"/>
    <property type="evidence" value="ECO:0007669"/>
    <property type="project" value="UniProtKB-SubCell"/>
</dbReference>
<dbReference type="Pfam" id="PF04039">
    <property type="entry name" value="MnhB"/>
    <property type="match status" value="1"/>
</dbReference>
<dbReference type="GO" id="GO:0006811">
    <property type="term" value="P:monoatomic ion transport"/>
    <property type="evidence" value="ECO:0007669"/>
    <property type="project" value="UniProtKB-KW"/>
</dbReference>
<feature type="domain" description="NADH:quinone oxidoreductase/Mrp antiporter transmembrane" evidence="11">
    <location>
        <begin position="125"/>
        <end position="401"/>
    </location>
</feature>
<protein>
    <submittedName>
        <fullName evidence="16">Multisubunit sodium/proton antiporter MrpA subunit /multisubunit sodium/proton antiporter MrpB subunit</fullName>
    </submittedName>
</protein>
<dbReference type="AlphaFoldDB" id="A0A542ZP26"/>
<dbReference type="InterPro" id="IPR046806">
    <property type="entry name" value="MrpA_C/MbhE"/>
</dbReference>
<feature type="transmembrane region" description="Helical" evidence="10">
    <location>
        <begin position="633"/>
        <end position="650"/>
    </location>
</feature>
<feature type="domain" description="Na+/H+ antiporter MnhB subunit-related protein" evidence="13">
    <location>
        <begin position="837"/>
        <end position="960"/>
    </location>
</feature>
<sequence>MLWLLTLHAVMALAAPILLRHLGRVGFSVLAIAPAAVAGYALTLTSRVMDGGQVTERVTWMPALGVDLSFRIDTLGWVMLLIVGAIGAIVLVYCSGYFSATATGSGRFGAVFVAFAGAMAGLAAADNTIVLFVFWELTTVFSYLLIGHYSDRKASRRAAMQAIVITTAGGLALLVGLIILGETVPGGYELSTLLVSAPSGGTAVTAALVCVITGAASKSALIPTHFWLPGAMAAPTPVSSYLHAAAMVKAGVYLIARFAPAFASNAVWISLILILGLGTYLLGGYRALRQHDLKLVLAYGTVSQLGMLITLLGIGSQAAALGGLALLCAHAMFKAALFLTTGAVDVIAGTRDLRRLSGVGRRVPSLAVAGGLATASMIALAPTAGYVAKEAALDGVLHAGIPAAPDWIATAVFIILAIGSMLTVAYGLRFWWGAFATKTSDPSPATEQFACIEPATIKKPSYLLSAPPLVLAVAGLVAGLFPATGERLLEPYADLFHGEHAGHLALWSGVTPAFVGTVAAIALGLLLFRFQDVIEGAQQKFGGKVEADYLYRRMMRKLDDFAADVTGFTQRGSLPFYLGVIFSVFALAAGSAFIASNVPLRLRLWDSPAQLLPVAVICITTVLVVRSRRRFKAVLLAGFAGYSVAALFVLHGAPDLALTQVLVETVTLVVLVLVLRRLPPYFSDRPLARSRWTRLTIAIAAGVGAMGLAVIAPNARIHAAISDKIGDFVYEYGGGRNIVNVILVDTRGWDTMGEISVLLVAATGVASLVFLRRRTSAIERVGDLDSEKTDTSVWGNSPDPAAPMRRQAIADPAVRTDNKPTWIKASRTLAPQRRSLIFEVITRIVFHPVIVFGAFLLFAGHNKPGGGFAAGLVVGIALIIRYLAGGRYELAEALPVQPGSLLGSGLVLAVGTGLAALITKGTMLESVIWKFHLPIFGDVKIVSSLFFDIGVFLVVVGLVLDILRSLGAEIDKQGEVTR</sequence>
<feature type="domain" description="MrpA C-terminal/MbhE" evidence="15">
    <location>
        <begin position="691"/>
        <end position="780"/>
    </location>
</feature>
<dbReference type="Pfam" id="PF20501">
    <property type="entry name" value="MbhE"/>
    <property type="match status" value="1"/>
</dbReference>
<proteinExistence type="predicted"/>
<keyword evidence="7" id="KW-0406">Ion transport</keyword>
<organism evidence="16 17">
    <name type="scientific">Rarobacter faecitabidus</name>
    <dbReference type="NCBI Taxonomy" id="13243"/>
    <lineage>
        <taxon>Bacteria</taxon>
        <taxon>Bacillati</taxon>
        <taxon>Actinomycetota</taxon>
        <taxon>Actinomycetes</taxon>
        <taxon>Micrococcales</taxon>
        <taxon>Rarobacteraceae</taxon>
        <taxon>Rarobacter</taxon>
    </lineage>
</organism>
<keyword evidence="4" id="KW-1003">Cell membrane</keyword>
<dbReference type="PANTHER" id="PTHR43373">
    <property type="entry name" value="NA(+)/H(+) ANTIPORTER SUBUNIT"/>
    <property type="match status" value="1"/>
</dbReference>
<dbReference type="Pfam" id="PF00662">
    <property type="entry name" value="Proton_antipo_N"/>
    <property type="match status" value="1"/>
</dbReference>
<dbReference type="PANTHER" id="PTHR43373:SF1">
    <property type="entry name" value="NA(+)_H(+) ANTIPORTER SUBUNIT A"/>
    <property type="match status" value="1"/>
</dbReference>
<dbReference type="EMBL" id="VFOS01000002">
    <property type="protein sequence ID" value="TQL62105.1"/>
    <property type="molecule type" value="Genomic_DNA"/>
</dbReference>
<feature type="transmembrane region" description="Helical" evidence="10">
    <location>
        <begin position="755"/>
        <end position="771"/>
    </location>
</feature>
<keyword evidence="17" id="KW-1185">Reference proteome</keyword>
<dbReference type="Proteomes" id="UP000315389">
    <property type="component" value="Unassembled WGS sequence"/>
</dbReference>
<feature type="transmembrane region" description="Helical" evidence="10">
    <location>
        <begin position="656"/>
        <end position="675"/>
    </location>
</feature>
<dbReference type="Gene3D" id="1.20.120.1200">
    <property type="entry name" value="NADH-ubiquinone/plastoquinone oxidoreductase chain 6, subunit NuoJ"/>
    <property type="match status" value="1"/>
</dbReference>